<accession>A0A4Y7L632</accession>
<evidence type="ECO:0000313" key="2">
    <source>
        <dbReference type="Proteomes" id="UP000316621"/>
    </source>
</evidence>
<keyword evidence="2" id="KW-1185">Reference proteome</keyword>
<protein>
    <submittedName>
        <fullName evidence="1">Uncharacterized protein</fullName>
    </submittedName>
</protein>
<evidence type="ECO:0000313" key="1">
    <source>
        <dbReference type="EMBL" id="RZC79841.1"/>
    </source>
</evidence>
<dbReference type="EMBL" id="CM010724">
    <property type="protein sequence ID" value="RZC79841.1"/>
    <property type="molecule type" value="Genomic_DNA"/>
</dbReference>
<organism evidence="1 2">
    <name type="scientific">Papaver somniferum</name>
    <name type="common">Opium poppy</name>
    <dbReference type="NCBI Taxonomy" id="3469"/>
    <lineage>
        <taxon>Eukaryota</taxon>
        <taxon>Viridiplantae</taxon>
        <taxon>Streptophyta</taxon>
        <taxon>Embryophyta</taxon>
        <taxon>Tracheophyta</taxon>
        <taxon>Spermatophyta</taxon>
        <taxon>Magnoliopsida</taxon>
        <taxon>Ranunculales</taxon>
        <taxon>Papaveraceae</taxon>
        <taxon>Papaveroideae</taxon>
        <taxon>Papaver</taxon>
    </lineage>
</organism>
<reference evidence="1 2" key="1">
    <citation type="journal article" date="2018" name="Science">
        <title>The opium poppy genome and morphinan production.</title>
        <authorList>
            <person name="Guo L."/>
            <person name="Winzer T."/>
            <person name="Yang X."/>
            <person name="Li Y."/>
            <person name="Ning Z."/>
            <person name="He Z."/>
            <person name="Teodor R."/>
            <person name="Lu Y."/>
            <person name="Bowser T.A."/>
            <person name="Graham I.A."/>
            <person name="Ye K."/>
        </authorList>
    </citation>
    <scope>NUCLEOTIDE SEQUENCE [LARGE SCALE GENOMIC DNA]</scope>
    <source>
        <strain evidence="2">cv. HN1</strain>
        <tissue evidence="1">Leaves</tissue>
    </source>
</reference>
<dbReference type="Gramene" id="RZC79841">
    <property type="protein sequence ID" value="RZC79841"/>
    <property type="gene ID" value="C5167_042417"/>
</dbReference>
<dbReference type="AlphaFoldDB" id="A0A4Y7L632"/>
<sequence>MPMTKGLAMMKSGDDAACKVWRQRMHGLPTLNQIPMPTMNQRPMKRNQIQTMMLSQHSISQSTNPMPTKTCAKIQCRRSQMALLSPMTMATQSGDVSSVPQFKSKFKQRFIALGQIPAKSVEHTS</sequence>
<proteinExistence type="predicted"/>
<dbReference type="Proteomes" id="UP000316621">
    <property type="component" value="Chromosome 10"/>
</dbReference>
<gene>
    <name evidence="1" type="ORF">C5167_042417</name>
</gene>
<name>A0A4Y7L632_PAPSO</name>